<evidence type="ECO:0000313" key="3">
    <source>
        <dbReference type="Proteomes" id="UP000030745"/>
    </source>
</evidence>
<dbReference type="Proteomes" id="UP000030745">
    <property type="component" value="Unassembled WGS sequence"/>
</dbReference>
<organism evidence="2 3">
    <name type="scientific">Saprolegnia parasitica (strain CBS 223.65)</name>
    <dbReference type="NCBI Taxonomy" id="695850"/>
    <lineage>
        <taxon>Eukaryota</taxon>
        <taxon>Sar</taxon>
        <taxon>Stramenopiles</taxon>
        <taxon>Oomycota</taxon>
        <taxon>Saprolegniomycetes</taxon>
        <taxon>Saprolegniales</taxon>
        <taxon>Saprolegniaceae</taxon>
        <taxon>Saprolegnia</taxon>
    </lineage>
</organism>
<accession>A0A067BZK7</accession>
<dbReference type="VEuPathDB" id="FungiDB:SPRG_14165"/>
<feature type="non-terminal residue" evidence="2">
    <location>
        <position position="1"/>
    </location>
</feature>
<sequence length="157" mass="16886">MADGNAPMAIPYGAKLMTLTILGLMAVLAWTRAKSSRPATPQGPDSADEPPWQEDEVHQMTCAFKSLSISKTSRPNLGGPALSVQNWPVRSPVADTFADDALWFIDQGWNGVRYNLITVVLRVLFLLCTGQAANAIALLDDLWHAGGLLHMLGSVAT</sequence>
<dbReference type="OMA" id="QEDEVHQ"/>
<name>A0A067BZK7_SAPPC</name>
<evidence type="ECO:0000256" key="1">
    <source>
        <dbReference type="SAM" id="Phobius"/>
    </source>
</evidence>
<feature type="transmembrane region" description="Helical" evidence="1">
    <location>
        <begin position="12"/>
        <end position="30"/>
    </location>
</feature>
<proteinExistence type="predicted"/>
<reference evidence="2 3" key="1">
    <citation type="journal article" date="2013" name="PLoS Genet.">
        <title>Distinctive expansion of potential virulence genes in the genome of the oomycete fish pathogen Saprolegnia parasitica.</title>
        <authorList>
            <person name="Jiang R.H."/>
            <person name="de Bruijn I."/>
            <person name="Haas B.J."/>
            <person name="Belmonte R."/>
            <person name="Lobach L."/>
            <person name="Christie J."/>
            <person name="van den Ackerveken G."/>
            <person name="Bottin A."/>
            <person name="Bulone V."/>
            <person name="Diaz-Moreno S.M."/>
            <person name="Dumas B."/>
            <person name="Fan L."/>
            <person name="Gaulin E."/>
            <person name="Govers F."/>
            <person name="Grenville-Briggs L.J."/>
            <person name="Horner N.R."/>
            <person name="Levin J.Z."/>
            <person name="Mammella M."/>
            <person name="Meijer H.J."/>
            <person name="Morris P."/>
            <person name="Nusbaum C."/>
            <person name="Oome S."/>
            <person name="Phillips A.J."/>
            <person name="van Rooyen D."/>
            <person name="Rzeszutek E."/>
            <person name="Saraiva M."/>
            <person name="Secombes C.J."/>
            <person name="Seidl M.F."/>
            <person name="Snel B."/>
            <person name="Stassen J.H."/>
            <person name="Sykes S."/>
            <person name="Tripathy S."/>
            <person name="van den Berg H."/>
            <person name="Vega-Arreguin J.C."/>
            <person name="Wawra S."/>
            <person name="Young S.K."/>
            <person name="Zeng Q."/>
            <person name="Dieguez-Uribeondo J."/>
            <person name="Russ C."/>
            <person name="Tyler B.M."/>
            <person name="van West P."/>
        </authorList>
    </citation>
    <scope>NUCLEOTIDE SEQUENCE [LARGE SCALE GENOMIC DNA]</scope>
    <source>
        <strain evidence="2 3">CBS 223.65</strain>
    </source>
</reference>
<dbReference type="KEGG" id="spar:SPRG_14165"/>
<protein>
    <submittedName>
        <fullName evidence="2">Uncharacterized protein</fullName>
    </submittedName>
</protein>
<dbReference type="RefSeq" id="XP_012209253.1">
    <property type="nucleotide sequence ID" value="XM_012353863.1"/>
</dbReference>
<keyword evidence="1" id="KW-0812">Transmembrane</keyword>
<evidence type="ECO:0000313" key="2">
    <source>
        <dbReference type="EMBL" id="KDO20017.1"/>
    </source>
</evidence>
<dbReference type="GeneID" id="24135990"/>
<dbReference type="EMBL" id="KK583326">
    <property type="protein sequence ID" value="KDO20017.1"/>
    <property type="molecule type" value="Genomic_DNA"/>
</dbReference>
<dbReference type="AlphaFoldDB" id="A0A067BZK7"/>
<dbReference type="OrthoDB" id="10394345at2759"/>
<keyword evidence="1" id="KW-1133">Transmembrane helix</keyword>
<keyword evidence="1" id="KW-0472">Membrane</keyword>
<keyword evidence="3" id="KW-1185">Reference proteome</keyword>
<gene>
    <name evidence="2" type="ORF">SPRG_14165</name>
</gene>